<dbReference type="InterPro" id="IPR013783">
    <property type="entry name" value="Ig-like_fold"/>
</dbReference>
<organism evidence="2 3">
    <name type="scientific">Thalassiosira oceanica</name>
    <name type="common">Marine diatom</name>
    <dbReference type="NCBI Taxonomy" id="159749"/>
    <lineage>
        <taxon>Eukaryota</taxon>
        <taxon>Sar</taxon>
        <taxon>Stramenopiles</taxon>
        <taxon>Ochrophyta</taxon>
        <taxon>Bacillariophyta</taxon>
        <taxon>Coscinodiscophyceae</taxon>
        <taxon>Thalassiosirophycidae</taxon>
        <taxon>Thalassiosirales</taxon>
        <taxon>Thalassiosiraceae</taxon>
        <taxon>Thalassiosira</taxon>
    </lineage>
</organism>
<dbReference type="AlphaFoldDB" id="K0SS24"/>
<name>K0SS24_THAOC</name>
<dbReference type="Gene3D" id="2.60.40.10">
    <property type="entry name" value="Immunoglobulins"/>
    <property type="match status" value="1"/>
</dbReference>
<comment type="caution">
    <text evidence="2">The sequence shown here is derived from an EMBL/GenBank/DDBJ whole genome shotgun (WGS) entry which is preliminary data.</text>
</comment>
<evidence type="ECO:0008006" key="4">
    <source>
        <dbReference type="Google" id="ProtNLM"/>
    </source>
</evidence>
<gene>
    <name evidence="2" type="ORF">THAOC_11169</name>
</gene>
<accession>K0SS24</accession>
<sequence>SARSPDYRSAVVEVVKGSDLRNGGPVDVSVSINGGADYTGRRLEYLYTPLPVVTGVEPGVGSTVGGTQVRVTGDDFSRESVRRCLFRSAGDDSMVETVAVSYLQDDAPTGDIAGVLCRAPPSLEPRIVYVSVIANEDPETVRARCWTCAVASSSTGRTSRSKAWSRRQRQRRATSS</sequence>
<keyword evidence="3" id="KW-1185">Reference proteome</keyword>
<feature type="region of interest" description="Disordered" evidence="1">
    <location>
        <begin position="157"/>
        <end position="176"/>
    </location>
</feature>
<feature type="non-terminal residue" evidence="2">
    <location>
        <position position="1"/>
    </location>
</feature>
<dbReference type="InterPro" id="IPR014756">
    <property type="entry name" value="Ig_E-set"/>
</dbReference>
<reference evidence="2 3" key="1">
    <citation type="journal article" date="2012" name="Genome Biol.">
        <title>Genome and low-iron response of an oceanic diatom adapted to chronic iron limitation.</title>
        <authorList>
            <person name="Lommer M."/>
            <person name="Specht M."/>
            <person name="Roy A.S."/>
            <person name="Kraemer L."/>
            <person name="Andreson R."/>
            <person name="Gutowska M.A."/>
            <person name="Wolf J."/>
            <person name="Bergner S.V."/>
            <person name="Schilhabel M.B."/>
            <person name="Klostermeier U.C."/>
            <person name="Beiko R.G."/>
            <person name="Rosenstiel P."/>
            <person name="Hippler M."/>
            <person name="Laroche J."/>
        </authorList>
    </citation>
    <scope>NUCLEOTIDE SEQUENCE [LARGE SCALE GENOMIC DNA]</scope>
    <source>
        <strain evidence="2 3">CCMP1005</strain>
    </source>
</reference>
<dbReference type="Proteomes" id="UP000266841">
    <property type="component" value="Unassembled WGS sequence"/>
</dbReference>
<dbReference type="SUPFAM" id="SSF81296">
    <property type="entry name" value="E set domains"/>
    <property type="match status" value="1"/>
</dbReference>
<dbReference type="EMBL" id="AGNL01012663">
    <property type="protein sequence ID" value="EJK67759.1"/>
    <property type="molecule type" value="Genomic_DNA"/>
</dbReference>
<evidence type="ECO:0000313" key="2">
    <source>
        <dbReference type="EMBL" id="EJK67759.1"/>
    </source>
</evidence>
<evidence type="ECO:0000313" key="3">
    <source>
        <dbReference type="Proteomes" id="UP000266841"/>
    </source>
</evidence>
<dbReference type="CDD" id="cd00102">
    <property type="entry name" value="IPT"/>
    <property type="match status" value="1"/>
</dbReference>
<protein>
    <recommendedName>
        <fullName evidence="4">IPT/TIG domain-containing protein</fullName>
    </recommendedName>
</protein>
<proteinExistence type="predicted"/>
<feature type="compositionally biased region" description="Basic residues" evidence="1">
    <location>
        <begin position="159"/>
        <end position="176"/>
    </location>
</feature>
<evidence type="ECO:0000256" key="1">
    <source>
        <dbReference type="SAM" id="MobiDB-lite"/>
    </source>
</evidence>